<keyword evidence="5" id="KW-1185">Reference proteome</keyword>
<feature type="compositionally biased region" description="Polar residues" evidence="1">
    <location>
        <begin position="20"/>
        <end position="31"/>
    </location>
</feature>
<organism evidence="3 5">
    <name type="scientific">Nitzschia inconspicua</name>
    <dbReference type="NCBI Taxonomy" id="303405"/>
    <lineage>
        <taxon>Eukaryota</taxon>
        <taxon>Sar</taxon>
        <taxon>Stramenopiles</taxon>
        <taxon>Ochrophyta</taxon>
        <taxon>Bacillariophyta</taxon>
        <taxon>Bacillariophyceae</taxon>
        <taxon>Bacillariophycidae</taxon>
        <taxon>Bacillariales</taxon>
        <taxon>Bacillariaceae</taxon>
        <taxon>Nitzschia</taxon>
    </lineage>
</organism>
<evidence type="ECO:0000313" key="5">
    <source>
        <dbReference type="Proteomes" id="UP000693970"/>
    </source>
</evidence>
<protein>
    <submittedName>
        <fullName evidence="3">Uncharacterized protein</fullName>
    </submittedName>
</protein>
<feature type="region of interest" description="Disordered" evidence="1">
    <location>
        <begin position="235"/>
        <end position="333"/>
    </location>
</feature>
<dbReference type="Proteomes" id="UP000693970">
    <property type="component" value="Unassembled WGS sequence"/>
</dbReference>
<evidence type="ECO:0000313" key="4">
    <source>
        <dbReference type="EMBL" id="KAG7367818.1"/>
    </source>
</evidence>
<proteinExistence type="predicted"/>
<feature type="region of interest" description="Disordered" evidence="1">
    <location>
        <begin position="1"/>
        <end position="40"/>
    </location>
</feature>
<comment type="caution">
    <text evidence="3">The sequence shown here is derived from an EMBL/GenBank/DDBJ whole genome shotgun (WGS) entry which is preliminary data.</text>
</comment>
<reference evidence="3" key="2">
    <citation type="submission" date="2021-04" db="EMBL/GenBank/DDBJ databases">
        <authorList>
            <person name="Podell S."/>
        </authorList>
    </citation>
    <scope>NUCLEOTIDE SEQUENCE</scope>
    <source>
        <strain evidence="3">Hildebrandi</strain>
    </source>
</reference>
<reference evidence="3" key="1">
    <citation type="journal article" date="2021" name="Sci. Rep.">
        <title>Diploid genomic architecture of Nitzschia inconspicua, an elite biomass production diatom.</title>
        <authorList>
            <person name="Oliver A."/>
            <person name="Podell S."/>
            <person name="Pinowska A."/>
            <person name="Traller J.C."/>
            <person name="Smith S.R."/>
            <person name="McClure R."/>
            <person name="Beliaev A."/>
            <person name="Bohutskyi P."/>
            <person name="Hill E.A."/>
            <person name="Rabines A."/>
            <person name="Zheng H."/>
            <person name="Allen L.Z."/>
            <person name="Kuo A."/>
            <person name="Grigoriev I.V."/>
            <person name="Allen A.E."/>
            <person name="Hazlebeck D."/>
            <person name="Allen E.E."/>
        </authorList>
    </citation>
    <scope>NUCLEOTIDE SEQUENCE</scope>
    <source>
        <strain evidence="3">Hildebrandi</strain>
    </source>
</reference>
<evidence type="ECO:0000313" key="3">
    <source>
        <dbReference type="EMBL" id="KAG7340946.1"/>
    </source>
</evidence>
<accession>A0A9K3PBP5</accession>
<dbReference type="EMBL" id="JAGRRH010000026">
    <property type="protein sequence ID" value="KAG7340946.1"/>
    <property type="molecule type" value="Genomic_DNA"/>
</dbReference>
<dbReference type="AlphaFoldDB" id="A0A9K3PBP5"/>
<evidence type="ECO:0000256" key="1">
    <source>
        <dbReference type="SAM" id="MobiDB-lite"/>
    </source>
</evidence>
<feature type="compositionally biased region" description="Basic residues" evidence="1">
    <location>
        <begin position="250"/>
        <end position="281"/>
    </location>
</feature>
<feature type="transmembrane region" description="Helical" evidence="2">
    <location>
        <begin position="499"/>
        <end position="522"/>
    </location>
</feature>
<feature type="region of interest" description="Disordered" evidence="1">
    <location>
        <begin position="451"/>
        <end position="473"/>
    </location>
</feature>
<sequence>MASRVTAVTVSTITDDEDASSYTTDSSNQNEGLEEEEDVIVMRKETEENESKETFEDTFEDEIVPTTSAPFMSMYNNSNNNSIPLTTSSTVMAVVMEDSEDPFDPLQQHKNLGGAALTLEEEDEDDIANNNNNSSSSGNHDTTTYLESFQDEIPMDTTLQQQGRNGYGTPALAMMVTTMGTAIDSLKSYRKERSVQDNHDDPFAVLDNIEESNNNNNNHDNQDDTFDDEIVSTITDGTHQSSSNNDNNNKKKKKTKNGTKKKNKDVKTKTEKKKKNKKKKDPKITAITYEDPDEDDQDMSLVDSVDCFQDEDDDHGSHVHTKATSTRAPPTGSDHDLEAAVGAETSLAVPFSDTNAGMMNHDDRFVLDDDEIQDYKTYGDDAENSRYSDGVFLAKSKRPSNDSPLTSVRTLRESIRNAMSAISPLHARPKATPNQEAWQDKDGFHDELITFDDKGQRDPSITGGEESWDSDEEESLFAKAISSRHTNYRRNLLFGKQSWSCWCLVILAVTVFLAMLIPLAILSQEKRQATKAQNQAATELSATTGTNEPSETTQPCVDEIVLNHNHTCFNTSTAISFSFTMCNPDVLDWIGLYPANSVFYDRLWRDYINWIWACGNEPCTNAQVSQNLPLTGTFLAPARDPGSYQFFIVLDSRWPYRYVASSDVFTVSETCDND</sequence>
<feature type="compositionally biased region" description="Polar residues" evidence="1">
    <location>
        <begin position="1"/>
        <end position="13"/>
    </location>
</feature>
<name>A0A9K3PBP5_9STRA</name>
<gene>
    <name evidence="3" type="ORF">IV203_022897</name>
    <name evidence="4" type="ORF">IV203_030561</name>
</gene>
<dbReference type="EMBL" id="JAGRRH010000006">
    <property type="protein sequence ID" value="KAG7367818.1"/>
    <property type="molecule type" value="Genomic_DNA"/>
</dbReference>
<evidence type="ECO:0000256" key="2">
    <source>
        <dbReference type="SAM" id="Phobius"/>
    </source>
</evidence>
<keyword evidence="2" id="KW-0812">Transmembrane</keyword>
<keyword evidence="2" id="KW-1133">Transmembrane helix</keyword>
<feature type="region of interest" description="Disordered" evidence="1">
    <location>
        <begin position="533"/>
        <end position="553"/>
    </location>
</feature>
<keyword evidence="2" id="KW-0472">Membrane</keyword>